<dbReference type="Proteomes" id="UP001165653">
    <property type="component" value="Unassembled WGS sequence"/>
</dbReference>
<dbReference type="PANTHER" id="PTHR34107">
    <property type="entry name" value="SLL0198 PROTEIN-RELATED"/>
    <property type="match status" value="1"/>
</dbReference>
<dbReference type="InterPro" id="IPR011335">
    <property type="entry name" value="Restrct_endonuc-II-like"/>
</dbReference>
<dbReference type="Gene3D" id="3.90.1570.10">
    <property type="entry name" value="tt1808, chain A"/>
    <property type="match status" value="1"/>
</dbReference>
<evidence type="ECO:0000259" key="1">
    <source>
        <dbReference type="Pfam" id="PF05685"/>
    </source>
</evidence>
<dbReference type="SUPFAM" id="SSF52980">
    <property type="entry name" value="Restriction endonuclease-like"/>
    <property type="match status" value="1"/>
</dbReference>
<dbReference type="Pfam" id="PF05685">
    <property type="entry name" value="Uma2"/>
    <property type="match status" value="1"/>
</dbReference>
<keyword evidence="2" id="KW-0378">Hydrolase</keyword>
<dbReference type="EMBL" id="JAPDDR010000003">
    <property type="protein sequence ID" value="MCW1913385.1"/>
    <property type="molecule type" value="Genomic_DNA"/>
</dbReference>
<gene>
    <name evidence="2" type="ORF">OJ996_07365</name>
</gene>
<dbReference type="InterPro" id="IPR012296">
    <property type="entry name" value="Nuclease_put_TT1808"/>
</dbReference>
<organism evidence="2 3">
    <name type="scientific">Luteolibacter rhizosphaerae</name>
    <dbReference type="NCBI Taxonomy" id="2989719"/>
    <lineage>
        <taxon>Bacteria</taxon>
        <taxon>Pseudomonadati</taxon>
        <taxon>Verrucomicrobiota</taxon>
        <taxon>Verrucomicrobiia</taxon>
        <taxon>Verrucomicrobiales</taxon>
        <taxon>Verrucomicrobiaceae</taxon>
        <taxon>Luteolibacter</taxon>
    </lineage>
</organism>
<dbReference type="RefSeq" id="WP_264512783.1">
    <property type="nucleotide sequence ID" value="NZ_JAPDDR010000003.1"/>
</dbReference>
<protein>
    <submittedName>
        <fullName evidence="2">Uma2 family endonuclease</fullName>
    </submittedName>
</protein>
<dbReference type="GO" id="GO:0004519">
    <property type="term" value="F:endonuclease activity"/>
    <property type="evidence" value="ECO:0007669"/>
    <property type="project" value="UniProtKB-KW"/>
</dbReference>
<sequence>MSLAIQLPPRENQMEFNLRIWEQLLADPVLAKIEGRIETDRHGRIIMTSPPGPSHGSKQAEISYVLRVLLSGRVVTECPISTSDGVRAADVAWFSDLRYARAFDRRCFLEAPEICVEVISPGNTKAEMEEKMALYFDAGAIEVWFCDEDGRMRFHSPQQSLEKSLLCPDFPAMIEA</sequence>
<comment type="caution">
    <text evidence="2">The sequence shown here is derived from an EMBL/GenBank/DDBJ whole genome shotgun (WGS) entry which is preliminary data.</text>
</comment>
<dbReference type="CDD" id="cd06260">
    <property type="entry name" value="DUF820-like"/>
    <property type="match status" value="1"/>
</dbReference>
<reference evidence="2" key="1">
    <citation type="submission" date="2022-10" db="EMBL/GenBank/DDBJ databases">
        <title>Luteolibacter sp. GHJ8, whole genome shotgun sequencing project.</title>
        <authorList>
            <person name="Zhao G."/>
            <person name="Shen L."/>
        </authorList>
    </citation>
    <scope>NUCLEOTIDE SEQUENCE</scope>
    <source>
        <strain evidence="2">GHJ8</strain>
    </source>
</reference>
<keyword evidence="2" id="KW-0540">Nuclease</keyword>
<accession>A0ABT3G2A7</accession>
<evidence type="ECO:0000313" key="2">
    <source>
        <dbReference type="EMBL" id="MCW1913385.1"/>
    </source>
</evidence>
<keyword evidence="3" id="KW-1185">Reference proteome</keyword>
<proteinExistence type="predicted"/>
<feature type="domain" description="Putative restriction endonuclease" evidence="1">
    <location>
        <begin position="32"/>
        <end position="151"/>
    </location>
</feature>
<keyword evidence="2" id="KW-0255">Endonuclease</keyword>
<name>A0ABT3G2A7_9BACT</name>
<dbReference type="PANTHER" id="PTHR34107:SF1">
    <property type="entry name" value="SLL0198 PROTEIN"/>
    <property type="match status" value="1"/>
</dbReference>
<evidence type="ECO:0000313" key="3">
    <source>
        <dbReference type="Proteomes" id="UP001165653"/>
    </source>
</evidence>
<dbReference type="InterPro" id="IPR008538">
    <property type="entry name" value="Uma2"/>
</dbReference>